<sequence>MSKQSQFQEFTQAIEDYNLSVSADLKTVSGRLKYGISVDGAAGRFLPSVGSMGAFTLGAAPLAAMGGVTHLAAQRDKYDDWSKPLVAFADRLQSFLPDFMSSAKNEYMRKREELGGNNSPLDSPVLKESMAQLSQSAQTNQQASQQYVTAATENQAATAQLTNAASQMTAAAAQMQAAAGKPIPVTVTVQNGNIMAYINQAAARAAAKN</sequence>
<name>A0A9X9SN14_NEISU</name>
<protein>
    <submittedName>
        <fullName evidence="1">Uncharacterized protein</fullName>
    </submittedName>
</protein>
<organism evidence="1 2">
    <name type="scientific">Neisseria subflava</name>
    <dbReference type="NCBI Taxonomy" id="28449"/>
    <lineage>
        <taxon>Bacteria</taxon>
        <taxon>Pseudomonadati</taxon>
        <taxon>Pseudomonadota</taxon>
        <taxon>Betaproteobacteria</taxon>
        <taxon>Neisseriales</taxon>
        <taxon>Neisseriaceae</taxon>
        <taxon>Neisseria</taxon>
    </lineage>
</organism>
<proteinExistence type="predicted"/>
<evidence type="ECO:0000313" key="1">
    <source>
        <dbReference type="EMBL" id="VTY06993.1"/>
    </source>
</evidence>
<comment type="caution">
    <text evidence="1">The sequence shown here is derived from an EMBL/GenBank/DDBJ whole genome shotgun (WGS) entry which is preliminary data.</text>
</comment>
<dbReference type="RefSeq" id="WP_239652029.1">
    <property type="nucleotide sequence ID" value="NZ_CABFLZ010000029.1"/>
</dbReference>
<keyword evidence="2" id="KW-1185">Reference proteome</keyword>
<gene>
    <name evidence="1" type="ORF">ONOEEDHL_02196</name>
</gene>
<dbReference type="AlphaFoldDB" id="A0A9X9SN14"/>
<dbReference type="Proteomes" id="UP000626795">
    <property type="component" value="Unassembled WGS sequence"/>
</dbReference>
<dbReference type="EMBL" id="CABFLZ010000029">
    <property type="protein sequence ID" value="VTY06993.1"/>
    <property type="molecule type" value="Genomic_DNA"/>
</dbReference>
<accession>A0A9X9SN14</accession>
<reference evidence="1" key="1">
    <citation type="submission" date="2019-05" db="EMBL/GenBank/DDBJ databases">
        <authorList>
            <person name="Hibberd M."/>
        </authorList>
    </citation>
    <scope>NUCLEOTIDE SEQUENCE</scope>
    <source>
        <strain evidence="1">Neisseria_subflava_BgEED23</strain>
    </source>
</reference>
<evidence type="ECO:0000313" key="2">
    <source>
        <dbReference type="Proteomes" id="UP000626795"/>
    </source>
</evidence>